<organism evidence="1 2">
    <name type="scientific">Anopheles farauti</name>
    <dbReference type="NCBI Taxonomy" id="69004"/>
    <lineage>
        <taxon>Eukaryota</taxon>
        <taxon>Metazoa</taxon>
        <taxon>Ecdysozoa</taxon>
        <taxon>Arthropoda</taxon>
        <taxon>Hexapoda</taxon>
        <taxon>Insecta</taxon>
        <taxon>Pterygota</taxon>
        <taxon>Neoptera</taxon>
        <taxon>Endopterygota</taxon>
        <taxon>Diptera</taxon>
        <taxon>Nematocera</taxon>
        <taxon>Culicoidea</taxon>
        <taxon>Culicidae</taxon>
        <taxon>Anophelinae</taxon>
        <taxon>Anopheles</taxon>
    </lineage>
</organism>
<reference evidence="1" key="2">
    <citation type="submission" date="2020-05" db="UniProtKB">
        <authorList>
            <consortium name="EnsemblMetazoa"/>
        </authorList>
    </citation>
    <scope>IDENTIFICATION</scope>
    <source>
        <strain evidence="1">FAR1</strain>
    </source>
</reference>
<dbReference type="VEuPathDB" id="VectorBase:AFAF018933"/>
<proteinExistence type="predicted"/>
<dbReference type="AlphaFoldDB" id="A0A182QXN5"/>
<protein>
    <submittedName>
        <fullName evidence="1">Uncharacterized protein</fullName>
    </submittedName>
</protein>
<name>A0A182QXN5_9DIPT</name>
<keyword evidence="2" id="KW-1185">Reference proteome</keyword>
<sequence>MCETLVDNDHSQRETQPLLGERVQVLVLGSIRHPHLGPVRNELDRLLQLAALIVHLLHEVQLQVVARVQIRLEDVLDLRQVEIGIVLLEVLVVDAQADQLRQEGAGEPRPHQLPIRSTERRLVQTLADHLARELEVLQLQMGRSVRVRVDQGLPLVVECTEETTTGVK</sequence>
<dbReference type="EMBL" id="AXCN02000859">
    <property type="status" value="NOT_ANNOTATED_CDS"/>
    <property type="molecule type" value="Genomic_DNA"/>
</dbReference>
<evidence type="ECO:0000313" key="1">
    <source>
        <dbReference type="EnsemblMetazoa" id="AFAF018933-PA"/>
    </source>
</evidence>
<dbReference type="Proteomes" id="UP000075886">
    <property type="component" value="Unassembled WGS sequence"/>
</dbReference>
<evidence type="ECO:0000313" key="2">
    <source>
        <dbReference type="Proteomes" id="UP000075886"/>
    </source>
</evidence>
<reference evidence="2" key="1">
    <citation type="submission" date="2014-01" db="EMBL/GenBank/DDBJ databases">
        <title>The Genome Sequence of Anopheles farauti FAR1 (V2).</title>
        <authorList>
            <consortium name="The Broad Institute Genomics Platform"/>
            <person name="Neafsey D.E."/>
            <person name="Besansky N."/>
            <person name="Howell P."/>
            <person name="Walton C."/>
            <person name="Young S.K."/>
            <person name="Zeng Q."/>
            <person name="Gargeya S."/>
            <person name="Fitzgerald M."/>
            <person name="Haas B."/>
            <person name="Abouelleil A."/>
            <person name="Allen A.W."/>
            <person name="Alvarado L."/>
            <person name="Arachchi H.M."/>
            <person name="Berlin A.M."/>
            <person name="Chapman S.B."/>
            <person name="Gainer-Dewar J."/>
            <person name="Goldberg J."/>
            <person name="Griggs A."/>
            <person name="Gujja S."/>
            <person name="Hansen M."/>
            <person name="Howarth C."/>
            <person name="Imamovic A."/>
            <person name="Ireland A."/>
            <person name="Larimer J."/>
            <person name="McCowan C."/>
            <person name="Murphy C."/>
            <person name="Pearson M."/>
            <person name="Poon T.W."/>
            <person name="Priest M."/>
            <person name="Roberts A."/>
            <person name="Saif S."/>
            <person name="Shea T."/>
            <person name="Sisk P."/>
            <person name="Sykes S."/>
            <person name="Wortman J."/>
            <person name="Nusbaum C."/>
            <person name="Birren B."/>
        </authorList>
    </citation>
    <scope>NUCLEOTIDE SEQUENCE [LARGE SCALE GENOMIC DNA]</scope>
    <source>
        <strain evidence="2">FAR1</strain>
    </source>
</reference>
<dbReference type="EnsemblMetazoa" id="AFAF018933-RA">
    <property type="protein sequence ID" value="AFAF018933-PA"/>
    <property type="gene ID" value="AFAF018933"/>
</dbReference>
<accession>A0A182QXN5</accession>